<dbReference type="SUPFAM" id="SSF159501">
    <property type="entry name" value="EreA/ChaN-like"/>
    <property type="match status" value="1"/>
</dbReference>
<organism evidence="2 3">
    <name type="scientific">candidate division WOR-3 bacterium</name>
    <dbReference type="NCBI Taxonomy" id="2052148"/>
    <lineage>
        <taxon>Bacteria</taxon>
        <taxon>Bacteria division WOR-3</taxon>
    </lineage>
</organism>
<sequence length="280" mass="31517">MLLLSLLLITVPQDEVSFTILDPSGKEITQEKFRDTIKRYDVIFLGEQHDAVQAHHAELEILKNIAQDVDDMVLALEMFEQDVQGILNDYLAGHISEDSFLAASRPWGNYTEDYRPLVEFAKEAGIQVIAANIPRRAAAAVARSGVLSSKTLGSDSIWIPDTLHLDSKEYYNRFEATMQELPHTGPMGKMNIDALYKAQVLKDAAMASSLHRWLESKILFVCGGFHCEYHLGIPYQLAKNHPELKIAVVSIRPYPDKPSDEVRSAIADFLWLYRSSENSP</sequence>
<dbReference type="Proteomes" id="UP000630660">
    <property type="component" value="Unassembled WGS sequence"/>
</dbReference>
<dbReference type="InterPro" id="IPR007314">
    <property type="entry name" value="Cofac_haem-bd_dom"/>
</dbReference>
<dbReference type="InterPro" id="IPR016773">
    <property type="entry name" value="Fe3_uptake_reg_CjrA_prd"/>
</dbReference>
<evidence type="ECO:0000313" key="3">
    <source>
        <dbReference type="Proteomes" id="UP000630660"/>
    </source>
</evidence>
<dbReference type="AlphaFoldDB" id="A0A9D5QCV7"/>
<gene>
    <name evidence="2" type="ORF">GF359_07690</name>
</gene>
<dbReference type="CDD" id="cd14727">
    <property type="entry name" value="ChanN-like"/>
    <property type="match status" value="1"/>
</dbReference>
<protein>
    <recommendedName>
        <fullName evidence="1">Haem-binding uptake Tiki superfamily ChaN domain-containing protein</fullName>
    </recommendedName>
</protein>
<reference evidence="2" key="1">
    <citation type="submission" date="2019-11" db="EMBL/GenBank/DDBJ databases">
        <title>Microbial mats filling the niche in hypersaline microbial mats.</title>
        <authorList>
            <person name="Wong H.L."/>
            <person name="Macleod F.I."/>
            <person name="White R.A. III"/>
            <person name="Burns B.P."/>
        </authorList>
    </citation>
    <scope>NUCLEOTIDE SEQUENCE</scope>
    <source>
        <strain evidence="2">Bin_327</strain>
    </source>
</reference>
<dbReference type="Gene3D" id="3.40.50.11550">
    <property type="match status" value="2"/>
</dbReference>
<dbReference type="Pfam" id="PF04187">
    <property type="entry name" value="Cofac_haem_bdg"/>
    <property type="match status" value="1"/>
</dbReference>
<name>A0A9D5QCV7_UNCW3</name>
<accession>A0A9D5QCV7</accession>
<dbReference type="PIRSF" id="PIRSF020419">
    <property type="entry name" value="Fe_uptake_reg_CjrA_prd"/>
    <property type="match status" value="1"/>
</dbReference>
<feature type="domain" description="Haem-binding uptake Tiki superfamily ChaN" evidence="1">
    <location>
        <begin position="36"/>
        <end position="237"/>
    </location>
</feature>
<evidence type="ECO:0000259" key="1">
    <source>
        <dbReference type="Pfam" id="PF04187"/>
    </source>
</evidence>
<comment type="caution">
    <text evidence="2">The sequence shown here is derived from an EMBL/GenBank/DDBJ whole genome shotgun (WGS) entry which is preliminary data.</text>
</comment>
<proteinExistence type="predicted"/>
<evidence type="ECO:0000313" key="2">
    <source>
        <dbReference type="EMBL" id="MBD3365083.1"/>
    </source>
</evidence>
<dbReference type="EMBL" id="WJKJ01000254">
    <property type="protein sequence ID" value="MBD3365083.1"/>
    <property type="molecule type" value="Genomic_DNA"/>
</dbReference>